<evidence type="ECO:0000313" key="5">
    <source>
        <dbReference type="EMBL" id="SMP69560.1"/>
    </source>
</evidence>
<keyword evidence="6" id="KW-1185">Reference proteome</keyword>
<dbReference type="EMBL" id="FXUG01000012">
    <property type="protein sequence ID" value="SMP69560.1"/>
    <property type="molecule type" value="Genomic_DNA"/>
</dbReference>
<dbReference type="Gene3D" id="1.10.10.60">
    <property type="entry name" value="Homeodomain-like"/>
    <property type="match status" value="1"/>
</dbReference>
<dbReference type="InterPro" id="IPR023772">
    <property type="entry name" value="DNA-bd_HTH_TetR-type_CS"/>
</dbReference>
<protein>
    <submittedName>
        <fullName evidence="5">Transcriptional regulator, TetR family</fullName>
    </submittedName>
</protein>
<feature type="compositionally biased region" description="Basic residues" evidence="3">
    <location>
        <begin position="1"/>
        <end position="12"/>
    </location>
</feature>
<dbReference type="InterPro" id="IPR036271">
    <property type="entry name" value="Tet_transcr_reg_TetR-rel_C_sf"/>
</dbReference>
<dbReference type="SUPFAM" id="SSF46689">
    <property type="entry name" value="Homeodomain-like"/>
    <property type="match status" value="1"/>
</dbReference>
<name>A0ABY1QFW6_9BACT</name>
<evidence type="ECO:0000313" key="6">
    <source>
        <dbReference type="Proteomes" id="UP001158067"/>
    </source>
</evidence>
<dbReference type="PANTHER" id="PTHR30055:SF146">
    <property type="entry name" value="HTH-TYPE TRANSCRIPTIONAL DUAL REGULATOR CECR"/>
    <property type="match status" value="1"/>
</dbReference>
<comment type="caution">
    <text evidence="5">The sequence shown here is derived from an EMBL/GenBank/DDBJ whole genome shotgun (WGS) entry which is preliminary data.</text>
</comment>
<evidence type="ECO:0000256" key="3">
    <source>
        <dbReference type="SAM" id="MobiDB-lite"/>
    </source>
</evidence>
<evidence type="ECO:0000259" key="4">
    <source>
        <dbReference type="PROSITE" id="PS50977"/>
    </source>
</evidence>
<organism evidence="5 6">
    <name type="scientific">Neorhodopirellula lusitana</name>
    <dbReference type="NCBI Taxonomy" id="445327"/>
    <lineage>
        <taxon>Bacteria</taxon>
        <taxon>Pseudomonadati</taxon>
        <taxon>Planctomycetota</taxon>
        <taxon>Planctomycetia</taxon>
        <taxon>Pirellulales</taxon>
        <taxon>Pirellulaceae</taxon>
        <taxon>Neorhodopirellula</taxon>
    </lineage>
</organism>
<dbReference type="InterPro" id="IPR050109">
    <property type="entry name" value="HTH-type_TetR-like_transc_reg"/>
</dbReference>
<dbReference type="PROSITE" id="PS01081">
    <property type="entry name" value="HTH_TETR_1"/>
    <property type="match status" value="1"/>
</dbReference>
<dbReference type="PANTHER" id="PTHR30055">
    <property type="entry name" value="HTH-TYPE TRANSCRIPTIONAL REGULATOR RUTR"/>
    <property type="match status" value="1"/>
</dbReference>
<dbReference type="Gene3D" id="1.10.357.10">
    <property type="entry name" value="Tetracycline Repressor, domain 2"/>
    <property type="match status" value="1"/>
</dbReference>
<dbReference type="InterPro" id="IPR009057">
    <property type="entry name" value="Homeodomain-like_sf"/>
</dbReference>
<keyword evidence="1 2" id="KW-0238">DNA-binding</keyword>
<dbReference type="PRINTS" id="PR00455">
    <property type="entry name" value="HTHTETR"/>
</dbReference>
<dbReference type="Proteomes" id="UP001158067">
    <property type="component" value="Unassembled WGS sequence"/>
</dbReference>
<dbReference type="InterPro" id="IPR039536">
    <property type="entry name" value="TetR_C_Proteobacteria"/>
</dbReference>
<dbReference type="InterPro" id="IPR001647">
    <property type="entry name" value="HTH_TetR"/>
</dbReference>
<dbReference type="Pfam" id="PF00440">
    <property type="entry name" value="TetR_N"/>
    <property type="match status" value="1"/>
</dbReference>
<accession>A0ABY1QFW6</accession>
<gene>
    <name evidence="5" type="ORF">SAMN06265222_11259</name>
</gene>
<proteinExistence type="predicted"/>
<reference evidence="5 6" key="1">
    <citation type="submission" date="2017-05" db="EMBL/GenBank/DDBJ databases">
        <authorList>
            <person name="Varghese N."/>
            <person name="Submissions S."/>
        </authorList>
    </citation>
    <scope>NUCLEOTIDE SEQUENCE [LARGE SCALE GENOMIC DNA]</scope>
    <source>
        <strain evidence="5 6">DSM 25457</strain>
    </source>
</reference>
<dbReference type="SUPFAM" id="SSF48498">
    <property type="entry name" value="Tetracyclin repressor-like, C-terminal domain"/>
    <property type="match status" value="1"/>
</dbReference>
<dbReference type="Pfam" id="PF14246">
    <property type="entry name" value="TetR_C_7"/>
    <property type="match status" value="1"/>
</dbReference>
<feature type="domain" description="HTH tetR-type" evidence="4">
    <location>
        <begin position="38"/>
        <end position="98"/>
    </location>
</feature>
<evidence type="ECO:0000256" key="1">
    <source>
        <dbReference type="ARBA" id="ARBA00023125"/>
    </source>
</evidence>
<sequence length="232" mass="25714">MAKTPKIKKKPGAKQSSSSKAKSKSVLPDLEACTRLTDRKRASIVRAAVMEFQARGYYAASMNGIAQVAEVSKRTLYNHFDSKDALFNEMIEELLDRSGRLPACAFDAEGDLAEQLTELAHSEVAFLTSDAVQMLARAGMSRVLVEPGVGGRIAHKQLLRRVKDWLDEAYAAGCLQELDTDFAAQQFAGLLRTFTFWPSILHGEPKPSKKRRDQVVESTVEMFLARYAVGEE</sequence>
<evidence type="ECO:0000256" key="2">
    <source>
        <dbReference type="PROSITE-ProRule" id="PRU00335"/>
    </source>
</evidence>
<dbReference type="RefSeq" id="WP_283434196.1">
    <property type="nucleotide sequence ID" value="NZ_CAWLDM010000001.1"/>
</dbReference>
<feature type="DNA-binding region" description="H-T-H motif" evidence="2">
    <location>
        <begin position="61"/>
        <end position="80"/>
    </location>
</feature>
<feature type="region of interest" description="Disordered" evidence="3">
    <location>
        <begin position="1"/>
        <end position="25"/>
    </location>
</feature>
<dbReference type="PROSITE" id="PS50977">
    <property type="entry name" value="HTH_TETR_2"/>
    <property type="match status" value="1"/>
</dbReference>